<dbReference type="AlphaFoldDB" id="A0AAW1RYH8"/>
<comment type="caution">
    <text evidence="2">The sequence shown here is derived from an EMBL/GenBank/DDBJ whole genome shotgun (WGS) entry which is preliminary data.</text>
</comment>
<evidence type="ECO:0000313" key="3">
    <source>
        <dbReference type="Proteomes" id="UP001438707"/>
    </source>
</evidence>
<accession>A0AAW1RYH8</accession>
<feature type="region of interest" description="Disordered" evidence="1">
    <location>
        <begin position="1"/>
        <end position="49"/>
    </location>
</feature>
<feature type="compositionally biased region" description="Polar residues" evidence="1">
    <location>
        <begin position="1"/>
        <end position="11"/>
    </location>
</feature>
<dbReference type="EMBL" id="JALJOS010000005">
    <property type="protein sequence ID" value="KAK9838715.1"/>
    <property type="molecule type" value="Genomic_DNA"/>
</dbReference>
<sequence>MSTQLVSTASCASDPPAGARWTSSSTGPCIDDADDAQSTNGAASEPVNQGLEEEKIESIAPVDEEIAVVIPPVPHAASELRMAALLAELQQPLHALQPFWRDPRQLGLIAEINQLRGLPGPHAATMDVRLRNIETISMHPTWCSILPWCMVTLCKAITNGQHDQKFPLTVDGQQQLIPLSTIRRLDLSQALHMLVAEMSQFAKASINDHGHRARKLMENYIMDINLLGSIYYTSSAQQALSRLAQQSQDLTAPVYSIVWEAVKGATPISELQAQQIRMLLDSRQVNMEDISSNEHDILATLQETYAGGQPVVSSAELFDLTEDLLTAKALRFEIDRSLAMCVSSSVLTPFQAACFMSASYPIRCDWLALSEQLAAKPGPHA</sequence>
<dbReference type="Proteomes" id="UP001438707">
    <property type="component" value="Unassembled WGS sequence"/>
</dbReference>
<name>A0AAW1RYH8_9CHLO</name>
<organism evidence="2 3">
    <name type="scientific">Apatococcus lobatus</name>
    <dbReference type="NCBI Taxonomy" id="904363"/>
    <lineage>
        <taxon>Eukaryota</taxon>
        <taxon>Viridiplantae</taxon>
        <taxon>Chlorophyta</taxon>
        <taxon>core chlorophytes</taxon>
        <taxon>Trebouxiophyceae</taxon>
        <taxon>Chlorellales</taxon>
        <taxon>Chlorellaceae</taxon>
        <taxon>Apatococcus</taxon>
    </lineage>
</organism>
<proteinExistence type="predicted"/>
<reference evidence="2 3" key="1">
    <citation type="journal article" date="2024" name="Nat. Commun.">
        <title>Phylogenomics reveals the evolutionary origins of lichenization in chlorophyte algae.</title>
        <authorList>
            <person name="Puginier C."/>
            <person name="Libourel C."/>
            <person name="Otte J."/>
            <person name="Skaloud P."/>
            <person name="Haon M."/>
            <person name="Grisel S."/>
            <person name="Petersen M."/>
            <person name="Berrin J.G."/>
            <person name="Delaux P.M."/>
            <person name="Dal Grande F."/>
            <person name="Keller J."/>
        </authorList>
    </citation>
    <scope>NUCLEOTIDE SEQUENCE [LARGE SCALE GENOMIC DNA]</scope>
    <source>
        <strain evidence="2 3">SAG 2145</strain>
    </source>
</reference>
<gene>
    <name evidence="2" type="ORF">WJX74_001913</name>
</gene>
<evidence type="ECO:0000256" key="1">
    <source>
        <dbReference type="SAM" id="MobiDB-lite"/>
    </source>
</evidence>
<keyword evidence="3" id="KW-1185">Reference proteome</keyword>
<evidence type="ECO:0000313" key="2">
    <source>
        <dbReference type="EMBL" id="KAK9838715.1"/>
    </source>
</evidence>
<protein>
    <submittedName>
        <fullName evidence="2">Uncharacterized protein</fullName>
    </submittedName>
</protein>